<organism evidence="9 10">
    <name type="scientific">Streptomyces litchfieldiae</name>
    <dbReference type="NCBI Taxonomy" id="3075543"/>
    <lineage>
        <taxon>Bacteria</taxon>
        <taxon>Bacillati</taxon>
        <taxon>Actinomycetota</taxon>
        <taxon>Actinomycetes</taxon>
        <taxon>Kitasatosporales</taxon>
        <taxon>Streptomycetaceae</taxon>
        <taxon>Streptomyces</taxon>
    </lineage>
</organism>
<feature type="transmembrane region" description="Helical" evidence="7">
    <location>
        <begin position="61"/>
        <end position="82"/>
    </location>
</feature>
<dbReference type="InterPro" id="IPR011701">
    <property type="entry name" value="MFS"/>
</dbReference>
<evidence type="ECO:0000313" key="10">
    <source>
        <dbReference type="Proteomes" id="UP001183246"/>
    </source>
</evidence>
<evidence type="ECO:0000313" key="9">
    <source>
        <dbReference type="EMBL" id="MDT0347682.1"/>
    </source>
</evidence>
<feature type="transmembrane region" description="Helical" evidence="7">
    <location>
        <begin position="102"/>
        <end position="129"/>
    </location>
</feature>
<keyword evidence="4 7" id="KW-0812">Transmembrane</keyword>
<protein>
    <submittedName>
        <fullName evidence="9">MFS transporter</fullName>
    </submittedName>
</protein>
<dbReference type="PROSITE" id="PS50850">
    <property type="entry name" value="MFS"/>
    <property type="match status" value="1"/>
</dbReference>
<gene>
    <name evidence="9" type="ORF">RM590_34730</name>
</gene>
<comment type="subcellular location">
    <subcellularLocation>
        <location evidence="1">Cell membrane</location>
        <topology evidence="1">Multi-pass membrane protein</topology>
    </subcellularLocation>
</comment>
<evidence type="ECO:0000259" key="8">
    <source>
        <dbReference type="PROSITE" id="PS50850"/>
    </source>
</evidence>
<dbReference type="InterPro" id="IPR050171">
    <property type="entry name" value="MFS_Transporters"/>
</dbReference>
<evidence type="ECO:0000256" key="7">
    <source>
        <dbReference type="SAM" id="Phobius"/>
    </source>
</evidence>
<keyword evidence="3" id="KW-1003">Cell membrane</keyword>
<feature type="transmembrane region" description="Helical" evidence="7">
    <location>
        <begin position="217"/>
        <end position="238"/>
    </location>
</feature>
<feature type="transmembrane region" description="Helical" evidence="7">
    <location>
        <begin position="178"/>
        <end position="196"/>
    </location>
</feature>
<comment type="caution">
    <text evidence="9">The sequence shown here is derived from an EMBL/GenBank/DDBJ whole genome shotgun (WGS) entry which is preliminary data.</text>
</comment>
<dbReference type="Pfam" id="PF07690">
    <property type="entry name" value="MFS_1"/>
    <property type="match status" value="1"/>
</dbReference>
<name>A0ABU2N245_9ACTN</name>
<keyword evidence="6 7" id="KW-0472">Membrane</keyword>
<evidence type="ECO:0000256" key="1">
    <source>
        <dbReference type="ARBA" id="ARBA00004651"/>
    </source>
</evidence>
<sequence length="406" mass="42963">MIPRTRRPPDGAGPSGSSSFTGPQLALLASGFFVNVINFSVYPYIAVLLRDRMDLGMEQVGIVLGVATFVQFAGGLPGAALAERIGLQRCLLASMVVQTLGSLGFLLGGTWPLVTVAALYLRSAASALYSPSVRSYMLWGADERERPRLVSASFASGNVGIALGPVLGALFIGAPGGLFVTMTVLHLAMTMGHALLPRDRSEERETVEPLRRALRGLAVLPFLVTALTLYLHMHFYQYLSSYAEGRVPTMFYGVAMMGYSLALSVLQPLLAERVERMRYTHAMILGFAGLAVGTAAFTGGSEIAIAVGVLAIGAGNSVLFLKNTLEALAHTKRSPAVTFGHQRLAEGTGAFLSGILGGALYQVFESDGRLPGFWWAVATQCVLLPAIVLFAARGRRGAAPETVGAP</sequence>
<feature type="transmembrane region" description="Helical" evidence="7">
    <location>
        <begin position="25"/>
        <end position="49"/>
    </location>
</feature>
<feature type="transmembrane region" description="Helical" evidence="7">
    <location>
        <begin position="279"/>
        <end position="297"/>
    </location>
</feature>
<evidence type="ECO:0000256" key="2">
    <source>
        <dbReference type="ARBA" id="ARBA00022448"/>
    </source>
</evidence>
<dbReference type="EMBL" id="JAVREL010000038">
    <property type="protein sequence ID" value="MDT0347682.1"/>
    <property type="molecule type" value="Genomic_DNA"/>
</dbReference>
<dbReference type="InterPro" id="IPR036259">
    <property type="entry name" value="MFS_trans_sf"/>
</dbReference>
<proteinExistence type="predicted"/>
<evidence type="ECO:0000256" key="5">
    <source>
        <dbReference type="ARBA" id="ARBA00022989"/>
    </source>
</evidence>
<dbReference type="PANTHER" id="PTHR23517">
    <property type="entry name" value="RESISTANCE PROTEIN MDTM, PUTATIVE-RELATED-RELATED"/>
    <property type="match status" value="1"/>
</dbReference>
<feature type="transmembrane region" description="Helical" evidence="7">
    <location>
        <begin position="149"/>
        <end position="172"/>
    </location>
</feature>
<evidence type="ECO:0000256" key="3">
    <source>
        <dbReference type="ARBA" id="ARBA00022475"/>
    </source>
</evidence>
<dbReference type="SUPFAM" id="SSF103473">
    <property type="entry name" value="MFS general substrate transporter"/>
    <property type="match status" value="1"/>
</dbReference>
<accession>A0ABU2N245</accession>
<feature type="transmembrane region" description="Helical" evidence="7">
    <location>
        <begin position="250"/>
        <end position="270"/>
    </location>
</feature>
<evidence type="ECO:0000256" key="6">
    <source>
        <dbReference type="ARBA" id="ARBA00023136"/>
    </source>
</evidence>
<keyword evidence="10" id="KW-1185">Reference proteome</keyword>
<dbReference type="InterPro" id="IPR020846">
    <property type="entry name" value="MFS_dom"/>
</dbReference>
<feature type="domain" description="Major facilitator superfamily (MFS) profile" evidence="8">
    <location>
        <begin position="24"/>
        <end position="396"/>
    </location>
</feature>
<dbReference type="Gene3D" id="1.20.1250.20">
    <property type="entry name" value="MFS general substrate transporter like domains"/>
    <property type="match status" value="2"/>
</dbReference>
<reference evidence="10" key="1">
    <citation type="submission" date="2023-07" db="EMBL/GenBank/DDBJ databases">
        <title>30 novel species of actinomycetes from the DSMZ collection.</title>
        <authorList>
            <person name="Nouioui I."/>
        </authorList>
    </citation>
    <scope>NUCLEOTIDE SEQUENCE [LARGE SCALE GENOMIC DNA]</scope>
    <source>
        <strain evidence="10">DSM 44938</strain>
    </source>
</reference>
<evidence type="ECO:0000256" key="4">
    <source>
        <dbReference type="ARBA" id="ARBA00022692"/>
    </source>
</evidence>
<keyword evidence="5 7" id="KW-1133">Transmembrane helix</keyword>
<keyword evidence="2" id="KW-0813">Transport</keyword>
<dbReference type="PANTHER" id="PTHR23517:SF2">
    <property type="entry name" value="MULTIDRUG RESISTANCE PROTEIN MDTH"/>
    <property type="match status" value="1"/>
</dbReference>
<dbReference type="RefSeq" id="WP_311708806.1">
    <property type="nucleotide sequence ID" value="NZ_JAVREL010000038.1"/>
</dbReference>
<feature type="transmembrane region" description="Helical" evidence="7">
    <location>
        <begin position="373"/>
        <end position="392"/>
    </location>
</feature>
<dbReference type="Proteomes" id="UP001183246">
    <property type="component" value="Unassembled WGS sequence"/>
</dbReference>